<feature type="transmembrane region" description="Helical" evidence="7">
    <location>
        <begin position="225"/>
        <end position="244"/>
    </location>
</feature>
<dbReference type="Pfam" id="PF00001">
    <property type="entry name" value="7tm_1"/>
    <property type="match status" value="1"/>
</dbReference>
<evidence type="ECO:0000256" key="4">
    <source>
        <dbReference type="ARBA" id="ARBA00022989"/>
    </source>
</evidence>
<dbReference type="EMBL" id="CAIIXF020000005">
    <property type="protein sequence ID" value="CAH1784437.1"/>
    <property type="molecule type" value="Genomic_DNA"/>
</dbReference>
<feature type="compositionally biased region" description="Polar residues" evidence="6">
    <location>
        <begin position="477"/>
        <end position="487"/>
    </location>
</feature>
<dbReference type="GO" id="GO:0004930">
    <property type="term" value="F:G protein-coupled receptor activity"/>
    <property type="evidence" value="ECO:0007669"/>
    <property type="project" value="InterPro"/>
</dbReference>
<gene>
    <name evidence="8" type="ORF">OFUS_LOCUS10631</name>
</gene>
<dbReference type="Gene3D" id="1.20.1070.10">
    <property type="entry name" value="Rhodopsin 7-helix transmembrane proteins"/>
    <property type="match status" value="1"/>
</dbReference>
<feature type="transmembrane region" description="Helical" evidence="7">
    <location>
        <begin position="186"/>
        <end position="204"/>
    </location>
</feature>
<keyword evidence="4 7" id="KW-1133">Transmembrane helix</keyword>
<sequence>MYNTTVALLQDLNTTYQSTYFTTEHNQSESAQEVTTPSELNSSVWITINQSNNSSSLNKTSIPSNIMTMDLNVSVAAYETLYNTSSKQELARNCSLFVYWHNHQSGNISLNKLAFIFLSILGFTAIFVNVAFLVASRFVKNQKDSSLLYIRNIGVANVFLGLFAVGKAFHVTYGLGAKVNFFLSEAFLYTSFLASELVLLFYTLDVYMKIMHPIRYSARLDEGAMIMWFTLLWNISFVFGFSPQMGWSMENCNFPHHFFKYYPYSYLIVLAVQYVTCCSLVLLLDIKIWFGLCKLRKLSTSRENQGIHYQKELRLNVKLIATAGVDLGSLIIGYTPLVVYIFIHRNSKETINSDDQESYLLFFYIGILVKSLWDTVFHGAYTAEIWELVHTMCLARVINRNQQSDEFGVIEQRQEIEVQTIAYNSNRKRSSAKSTSTLTTTVSQDSVSSGQIAMKNPYKGPPKSRDGLLPRGPVKLTQFNMPSTSSQ</sequence>
<protein>
    <submittedName>
        <fullName evidence="8">Uncharacterized protein</fullName>
    </submittedName>
</protein>
<dbReference type="PROSITE" id="PS50262">
    <property type="entry name" value="G_PROTEIN_RECEP_F1_2"/>
    <property type="match status" value="1"/>
</dbReference>
<evidence type="ECO:0000256" key="7">
    <source>
        <dbReference type="SAM" id="Phobius"/>
    </source>
</evidence>
<accession>A0A8J1XG33</accession>
<dbReference type="InterPro" id="IPR017452">
    <property type="entry name" value="GPCR_Rhodpsn_7TM"/>
</dbReference>
<evidence type="ECO:0000256" key="5">
    <source>
        <dbReference type="ARBA" id="ARBA00023136"/>
    </source>
</evidence>
<feature type="region of interest" description="Disordered" evidence="6">
    <location>
        <begin position="429"/>
        <end position="487"/>
    </location>
</feature>
<keyword evidence="2" id="KW-1003">Cell membrane</keyword>
<evidence type="ECO:0000313" key="9">
    <source>
        <dbReference type="Proteomes" id="UP000749559"/>
    </source>
</evidence>
<feature type="compositionally biased region" description="Low complexity" evidence="6">
    <location>
        <begin position="432"/>
        <end position="449"/>
    </location>
</feature>
<feature type="transmembrane region" description="Helical" evidence="7">
    <location>
        <begin position="147"/>
        <end position="166"/>
    </location>
</feature>
<dbReference type="SUPFAM" id="SSF81321">
    <property type="entry name" value="Family A G protein-coupled receptor-like"/>
    <property type="match status" value="1"/>
</dbReference>
<feature type="transmembrane region" description="Helical" evidence="7">
    <location>
        <begin position="319"/>
        <end position="343"/>
    </location>
</feature>
<keyword evidence="9" id="KW-1185">Reference proteome</keyword>
<dbReference type="InterPro" id="IPR000276">
    <property type="entry name" value="GPCR_Rhodpsn"/>
</dbReference>
<evidence type="ECO:0000256" key="2">
    <source>
        <dbReference type="ARBA" id="ARBA00022475"/>
    </source>
</evidence>
<evidence type="ECO:0000256" key="1">
    <source>
        <dbReference type="ARBA" id="ARBA00004651"/>
    </source>
</evidence>
<feature type="transmembrane region" description="Helical" evidence="7">
    <location>
        <begin position="264"/>
        <end position="286"/>
    </location>
</feature>
<dbReference type="GO" id="GO:0005886">
    <property type="term" value="C:plasma membrane"/>
    <property type="evidence" value="ECO:0007669"/>
    <property type="project" value="UniProtKB-SubCell"/>
</dbReference>
<feature type="transmembrane region" description="Helical" evidence="7">
    <location>
        <begin position="113"/>
        <end position="135"/>
    </location>
</feature>
<organism evidence="8 9">
    <name type="scientific">Owenia fusiformis</name>
    <name type="common">Polychaete worm</name>
    <dbReference type="NCBI Taxonomy" id="6347"/>
    <lineage>
        <taxon>Eukaryota</taxon>
        <taxon>Metazoa</taxon>
        <taxon>Spiralia</taxon>
        <taxon>Lophotrochozoa</taxon>
        <taxon>Annelida</taxon>
        <taxon>Polychaeta</taxon>
        <taxon>Sedentaria</taxon>
        <taxon>Canalipalpata</taxon>
        <taxon>Sabellida</taxon>
        <taxon>Oweniida</taxon>
        <taxon>Oweniidae</taxon>
        <taxon>Owenia</taxon>
    </lineage>
</organism>
<dbReference type="Proteomes" id="UP000749559">
    <property type="component" value="Unassembled WGS sequence"/>
</dbReference>
<keyword evidence="3 7" id="KW-0812">Transmembrane</keyword>
<reference evidence="8" key="1">
    <citation type="submission" date="2022-03" db="EMBL/GenBank/DDBJ databases">
        <authorList>
            <person name="Martin C."/>
        </authorList>
    </citation>
    <scope>NUCLEOTIDE SEQUENCE</scope>
</reference>
<dbReference type="OrthoDB" id="10011551at2759"/>
<comment type="caution">
    <text evidence="8">The sequence shown here is derived from an EMBL/GenBank/DDBJ whole genome shotgun (WGS) entry which is preliminary data.</text>
</comment>
<evidence type="ECO:0000256" key="3">
    <source>
        <dbReference type="ARBA" id="ARBA00022692"/>
    </source>
</evidence>
<evidence type="ECO:0000256" key="6">
    <source>
        <dbReference type="SAM" id="MobiDB-lite"/>
    </source>
</evidence>
<dbReference type="PANTHER" id="PTHR22750">
    <property type="entry name" value="G-PROTEIN COUPLED RECEPTOR"/>
    <property type="match status" value="1"/>
</dbReference>
<keyword evidence="5 7" id="KW-0472">Membrane</keyword>
<comment type="subcellular location">
    <subcellularLocation>
        <location evidence="1">Cell membrane</location>
        <topology evidence="1">Multi-pass membrane protein</topology>
    </subcellularLocation>
</comment>
<name>A0A8J1XG33_OWEFU</name>
<proteinExistence type="predicted"/>
<dbReference type="AlphaFoldDB" id="A0A8J1XG33"/>
<evidence type="ECO:0000313" key="8">
    <source>
        <dbReference type="EMBL" id="CAH1784437.1"/>
    </source>
</evidence>